<feature type="transmembrane region" description="Helical" evidence="15">
    <location>
        <begin position="52"/>
        <end position="73"/>
    </location>
</feature>
<keyword evidence="17" id="KW-1185">Reference proteome</keyword>
<keyword evidence="5 14" id="KW-1003">Cell membrane</keyword>
<evidence type="ECO:0000256" key="8">
    <source>
        <dbReference type="ARBA" id="ARBA00022723"/>
    </source>
</evidence>
<evidence type="ECO:0000256" key="7">
    <source>
        <dbReference type="ARBA" id="ARBA00022692"/>
    </source>
</evidence>
<keyword evidence="7 15" id="KW-0812">Transmembrane</keyword>
<dbReference type="Pfam" id="PF03653">
    <property type="entry name" value="UPF0093"/>
    <property type="match status" value="1"/>
</dbReference>
<keyword evidence="12 14" id="KW-0472">Membrane</keyword>
<protein>
    <recommendedName>
        <fullName evidence="4 14">Protoporphyrinogen IX oxidase</fullName>
        <ecNumber evidence="14">1.3.99.-</ecNumber>
    </recommendedName>
</protein>
<organism evidence="16 17">
    <name type="scientific">Pseudomonas petrae</name>
    <dbReference type="NCBI Taxonomy" id="2912190"/>
    <lineage>
        <taxon>Bacteria</taxon>
        <taxon>Pseudomonadati</taxon>
        <taxon>Pseudomonadota</taxon>
        <taxon>Gammaproteobacteria</taxon>
        <taxon>Pseudomonadales</taxon>
        <taxon>Pseudomonadaceae</taxon>
        <taxon>Pseudomonas</taxon>
    </lineage>
</organism>
<evidence type="ECO:0000256" key="13">
    <source>
        <dbReference type="ARBA" id="ARBA00048390"/>
    </source>
</evidence>
<dbReference type="PANTHER" id="PTHR40255:SF1">
    <property type="entry name" value="PROTOPORPHYRINOGEN IX OXIDASE"/>
    <property type="match status" value="1"/>
</dbReference>
<comment type="similarity">
    <text evidence="3 14">Belongs to the HemJ family.</text>
</comment>
<evidence type="ECO:0000313" key="16">
    <source>
        <dbReference type="EMBL" id="MCF7542784.1"/>
    </source>
</evidence>
<evidence type="ECO:0000256" key="3">
    <source>
        <dbReference type="ARBA" id="ARBA00006501"/>
    </source>
</evidence>
<feature type="transmembrane region" description="Helical" evidence="15">
    <location>
        <begin position="12"/>
        <end position="31"/>
    </location>
</feature>
<evidence type="ECO:0000256" key="14">
    <source>
        <dbReference type="PIRNR" id="PIRNR004638"/>
    </source>
</evidence>
<evidence type="ECO:0000256" key="12">
    <source>
        <dbReference type="ARBA" id="ARBA00023136"/>
    </source>
</evidence>
<keyword evidence="10" id="KW-0560">Oxidoreductase</keyword>
<keyword evidence="9 15" id="KW-1133">Transmembrane helix</keyword>
<evidence type="ECO:0000256" key="5">
    <source>
        <dbReference type="ARBA" id="ARBA00022475"/>
    </source>
</evidence>
<evidence type="ECO:0000313" key="17">
    <source>
        <dbReference type="Proteomes" id="UP001162905"/>
    </source>
</evidence>
<accession>A0ABS9I4U6</accession>
<keyword evidence="8 14" id="KW-0479">Metal-binding</keyword>
<evidence type="ECO:0000256" key="9">
    <source>
        <dbReference type="ARBA" id="ARBA00022989"/>
    </source>
</evidence>
<sequence length="145" mass="15369">MIYLFLKAAHVWVVLSWVSGLLMLSLVLAGVQGSIEAGSPTERRILISTRNWNQAVTAPSMILTWVIGTILAIKGGWFGAPWLIAKVIGVVALSGVQGVQTGLLRRLTGNGLSPPPSMVRAMPVITIAIAGLIVFLVITKPAFLA</sequence>
<comment type="caution">
    <text evidence="16">The sequence shown here is derived from an EMBL/GenBank/DDBJ whole genome shotgun (WGS) entry which is preliminary data.</text>
</comment>
<evidence type="ECO:0000256" key="15">
    <source>
        <dbReference type="SAM" id="Phobius"/>
    </source>
</evidence>
<evidence type="ECO:0000256" key="6">
    <source>
        <dbReference type="ARBA" id="ARBA00022617"/>
    </source>
</evidence>
<dbReference type="EMBL" id="JAKJXH010000009">
    <property type="protein sequence ID" value="MCF7542784.1"/>
    <property type="molecule type" value="Genomic_DNA"/>
</dbReference>
<evidence type="ECO:0000256" key="10">
    <source>
        <dbReference type="ARBA" id="ARBA00023002"/>
    </source>
</evidence>
<proteinExistence type="inferred from homology"/>
<dbReference type="RefSeq" id="WP_237252096.1">
    <property type="nucleotide sequence ID" value="NZ_JAKJXE010000002.1"/>
</dbReference>
<comment type="catalytic activity">
    <reaction evidence="13 14">
        <text>protoporphyrinogen IX + 3 A = protoporphyrin IX + 3 AH2</text>
        <dbReference type="Rhea" id="RHEA:62000"/>
        <dbReference type="ChEBI" id="CHEBI:13193"/>
        <dbReference type="ChEBI" id="CHEBI:17499"/>
        <dbReference type="ChEBI" id="CHEBI:57306"/>
        <dbReference type="ChEBI" id="CHEBI:57307"/>
    </reaction>
</comment>
<evidence type="ECO:0000256" key="4">
    <source>
        <dbReference type="ARBA" id="ARBA00017504"/>
    </source>
</evidence>
<dbReference type="InterPro" id="IPR005265">
    <property type="entry name" value="HemJ-like"/>
</dbReference>
<dbReference type="PANTHER" id="PTHR40255">
    <property type="entry name" value="UPF0093 MEMBRANE PROTEIN SLR1790"/>
    <property type="match status" value="1"/>
</dbReference>
<reference evidence="16" key="1">
    <citation type="submission" date="2022-01" db="EMBL/GenBank/DDBJ databases">
        <title>Pseudomonas sp. nov. isolated from Antarctic regolith.</title>
        <authorList>
            <person name="Novakova D."/>
            <person name="Sedlar K."/>
        </authorList>
    </citation>
    <scope>NUCLEOTIDE SEQUENCE</scope>
    <source>
        <strain evidence="16">P2647</strain>
    </source>
</reference>
<evidence type="ECO:0000256" key="2">
    <source>
        <dbReference type="ARBA" id="ARBA00005073"/>
    </source>
</evidence>
<dbReference type="EC" id="1.3.99.-" evidence="14"/>
<feature type="transmembrane region" description="Helical" evidence="15">
    <location>
        <begin position="119"/>
        <end position="138"/>
    </location>
</feature>
<comment type="cofactor">
    <cofactor evidence="14">
        <name>heme b</name>
        <dbReference type="ChEBI" id="CHEBI:60344"/>
    </cofactor>
    <text evidence="14">Binds 1 heme b (iron(II)-protoporphyrin IX) group per subunit.</text>
</comment>
<feature type="transmembrane region" description="Helical" evidence="15">
    <location>
        <begin position="79"/>
        <end position="99"/>
    </location>
</feature>
<comment type="subcellular location">
    <subcellularLocation>
        <location evidence="1">Cell membrane</location>
        <topology evidence="1">Multi-pass membrane protein</topology>
    </subcellularLocation>
</comment>
<dbReference type="PIRSF" id="PIRSF004638">
    <property type="entry name" value="UCP004638"/>
    <property type="match status" value="1"/>
</dbReference>
<evidence type="ECO:0000256" key="11">
    <source>
        <dbReference type="ARBA" id="ARBA00023004"/>
    </source>
</evidence>
<name>A0ABS9I4U6_9PSED</name>
<dbReference type="Proteomes" id="UP001162905">
    <property type="component" value="Unassembled WGS sequence"/>
</dbReference>
<keyword evidence="11 14" id="KW-0408">Iron</keyword>
<keyword evidence="6 14" id="KW-0349">Heme</keyword>
<comment type="pathway">
    <text evidence="2 14">Porphyrin-containing compound metabolism; protoporphyrin-IX biosynthesis; protoporphyrin-IX from protoporphyrinogen-IX: step 1/1.</text>
</comment>
<gene>
    <name evidence="16" type="ORF">L4G47_11165</name>
</gene>
<comment type="function">
    <text evidence="14">Catalyzes the oxidation of protoporphyrinogen IX to protoporphyrin IX.</text>
</comment>
<evidence type="ECO:0000256" key="1">
    <source>
        <dbReference type="ARBA" id="ARBA00004651"/>
    </source>
</evidence>